<dbReference type="InterPro" id="IPR005064">
    <property type="entry name" value="BUG"/>
</dbReference>
<proteinExistence type="inferred from homology"/>
<dbReference type="Gene3D" id="3.40.190.150">
    <property type="entry name" value="Bordetella uptake gene, domain 1"/>
    <property type="match status" value="1"/>
</dbReference>
<protein>
    <submittedName>
        <fullName evidence="3">Tripartite tricarboxylate transporter substrate binding protein</fullName>
    </submittedName>
</protein>
<dbReference type="Gene3D" id="3.40.190.10">
    <property type="entry name" value="Periplasmic binding protein-like II"/>
    <property type="match status" value="1"/>
</dbReference>
<dbReference type="PIRSF" id="PIRSF017082">
    <property type="entry name" value="YflP"/>
    <property type="match status" value="1"/>
</dbReference>
<dbReference type="EMBL" id="BAABGJ010000027">
    <property type="protein sequence ID" value="GAA4345562.1"/>
    <property type="molecule type" value="Genomic_DNA"/>
</dbReference>
<evidence type="ECO:0000256" key="2">
    <source>
        <dbReference type="SAM" id="SignalP"/>
    </source>
</evidence>
<gene>
    <name evidence="3" type="ORF">GCM10023165_29690</name>
</gene>
<comment type="similarity">
    <text evidence="1">Belongs to the UPF0065 (bug) family.</text>
</comment>
<evidence type="ECO:0000313" key="4">
    <source>
        <dbReference type="Proteomes" id="UP001500975"/>
    </source>
</evidence>
<comment type="caution">
    <text evidence="3">The sequence shown here is derived from an EMBL/GenBank/DDBJ whole genome shotgun (WGS) entry which is preliminary data.</text>
</comment>
<evidence type="ECO:0000313" key="3">
    <source>
        <dbReference type="EMBL" id="GAA4345562.1"/>
    </source>
</evidence>
<dbReference type="RefSeq" id="WP_425584132.1">
    <property type="nucleotide sequence ID" value="NZ_BAABGJ010000027.1"/>
</dbReference>
<sequence length="323" mass="33833">MKRRQSIAALGAAATAMVLPRLTHAAYPERPITMIVPWGAGGGTDAVARIVAAELEKELKQPINVVNRTGGSGVVGHQAIASAAPDGYTLGIITVEIGMMRHAGLTQLSGADYTPLALMNFDANAIFVRTDSPIKSAKELLDAAKAAPGKLKASGTGQGGIWHLGLAQWLVDNKLPGNAIAWVPSQGAAPGLQDLLAGGVDVVSCSLPEARSLIEADKARPLLLLSSRPDGIFPKVPLYTDASGKMWNAGAWRGFAAPKGLPNDMTDRLAATLKKIYDGKAYQDFLASRGFGALYADRADFGKFMAEKDASFQVAMKAVGIAK</sequence>
<dbReference type="InterPro" id="IPR042100">
    <property type="entry name" value="Bug_dom1"/>
</dbReference>
<organism evidence="3 4">
    <name type="scientific">Variovorax defluvii</name>
    <dbReference type="NCBI Taxonomy" id="913761"/>
    <lineage>
        <taxon>Bacteria</taxon>
        <taxon>Pseudomonadati</taxon>
        <taxon>Pseudomonadota</taxon>
        <taxon>Betaproteobacteria</taxon>
        <taxon>Burkholderiales</taxon>
        <taxon>Comamonadaceae</taxon>
        <taxon>Variovorax</taxon>
    </lineage>
</organism>
<dbReference type="Pfam" id="PF03401">
    <property type="entry name" value="TctC"/>
    <property type="match status" value="1"/>
</dbReference>
<name>A0ABP8HVX1_9BURK</name>
<dbReference type="SUPFAM" id="SSF53850">
    <property type="entry name" value="Periplasmic binding protein-like II"/>
    <property type="match status" value="1"/>
</dbReference>
<dbReference type="PANTHER" id="PTHR42928">
    <property type="entry name" value="TRICARBOXYLATE-BINDING PROTEIN"/>
    <property type="match status" value="1"/>
</dbReference>
<keyword evidence="2" id="KW-0732">Signal</keyword>
<dbReference type="PANTHER" id="PTHR42928:SF5">
    <property type="entry name" value="BLR1237 PROTEIN"/>
    <property type="match status" value="1"/>
</dbReference>
<dbReference type="Proteomes" id="UP001500975">
    <property type="component" value="Unassembled WGS sequence"/>
</dbReference>
<feature type="chain" id="PRO_5046302848" evidence="2">
    <location>
        <begin position="26"/>
        <end position="323"/>
    </location>
</feature>
<dbReference type="CDD" id="cd07012">
    <property type="entry name" value="PBP2_Bug_TTT"/>
    <property type="match status" value="1"/>
</dbReference>
<keyword evidence="4" id="KW-1185">Reference proteome</keyword>
<feature type="signal peptide" evidence="2">
    <location>
        <begin position="1"/>
        <end position="25"/>
    </location>
</feature>
<accession>A0ABP8HVX1</accession>
<evidence type="ECO:0000256" key="1">
    <source>
        <dbReference type="ARBA" id="ARBA00006987"/>
    </source>
</evidence>
<reference evidence="4" key="1">
    <citation type="journal article" date="2019" name="Int. J. Syst. Evol. Microbiol.">
        <title>The Global Catalogue of Microorganisms (GCM) 10K type strain sequencing project: providing services to taxonomists for standard genome sequencing and annotation.</title>
        <authorList>
            <consortium name="The Broad Institute Genomics Platform"/>
            <consortium name="The Broad Institute Genome Sequencing Center for Infectious Disease"/>
            <person name="Wu L."/>
            <person name="Ma J."/>
        </authorList>
    </citation>
    <scope>NUCLEOTIDE SEQUENCE [LARGE SCALE GENOMIC DNA]</scope>
    <source>
        <strain evidence="4">JCM 17804</strain>
    </source>
</reference>